<dbReference type="KEGG" id="dpr:Despr_2717"/>
<dbReference type="PANTHER" id="PTHR46387">
    <property type="entry name" value="POLYNUCLEOTIDYL TRANSFERASE, RIBONUCLEASE H-LIKE SUPERFAMILY PROTEIN"/>
    <property type="match status" value="1"/>
</dbReference>
<dbReference type="GO" id="GO:0004523">
    <property type="term" value="F:RNA-DNA hybrid ribonuclease activity"/>
    <property type="evidence" value="ECO:0007669"/>
    <property type="project" value="InterPro"/>
</dbReference>
<dbReference type="Proteomes" id="UP000006365">
    <property type="component" value="Chromosome"/>
</dbReference>
<dbReference type="InterPro" id="IPR012337">
    <property type="entry name" value="RNaseH-like_sf"/>
</dbReference>
<dbReference type="GO" id="GO:0003676">
    <property type="term" value="F:nucleic acid binding"/>
    <property type="evidence" value="ECO:0007669"/>
    <property type="project" value="InterPro"/>
</dbReference>
<dbReference type="InterPro" id="IPR002156">
    <property type="entry name" value="RNaseH_domain"/>
</dbReference>
<dbReference type="Gene3D" id="3.30.420.10">
    <property type="entry name" value="Ribonuclease H-like superfamily/Ribonuclease H"/>
    <property type="match status" value="1"/>
</dbReference>
<reference evidence="3 4" key="1">
    <citation type="journal article" date="2011" name="Stand. Genomic Sci.">
        <title>Complete genome sequence of Desulfobulbus propionicus type strain (1pr3).</title>
        <authorList>
            <person name="Pagani I."/>
            <person name="Lapidus A."/>
            <person name="Nolan M."/>
            <person name="Lucas S."/>
            <person name="Hammon N."/>
            <person name="Deshpande S."/>
            <person name="Cheng J.F."/>
            <person name="Chertkov O."/>
            <person name="Davenport K."/>
            <person name="Tapia R."/>
            <person name="Han C."/>
            <person name="Goodwin L."/>
            <person name="Pitluck S."/>
            <person name="Liolios K."/>
            <person name="Mavromatis K."/>
            <person name="Ivanova N."/>
            <person name="Mikhailova N."/>
            <person name="Pati A."/>
            <person name="Chen A."/>
            <person name="Palaniappan K."/>
            <person name="Land M."/>
            <person name="Hauser L."/>
            <person name="Chang Y.J."/>
            <person name="Jeffries C.D."/>
            <person name="Detter J.C."/>
            <person name="Brambilla E."/>
            <person name="Kannan K.P."/>
            <person name="Djao O.D."/>
            <person name="Rohde M."/>
            <person name="Pukall R."/>
            <person name="Spring S."/>
            <person name="Goker M."/>
            <person name="Sikorski J."/>
            <person name="Woyke T."/>
            <person name="Bristow J."/>
            <person name="Eisen J.A."/>
            <person name="Markowitz V."/>
            <person name="Hugenholtz P."/>
            <person name="Kyrpides N.C."/>
            <person name="Klenk H.P."/>
        </authorList>
    </citation>
    <scope>NUCLEOTIDE SEQUENCE [LARGE SCALE GENOMIC DNA]</scope>
    <source>
        <strain evidence="4">ATCC 33891 / DSM 2032 / 1pr3</strain>
    </source>
</reference>
<gene>
    <name evidence="3" type="ordered locus">Despr_2717</name>
</gene>
<organism evidence="3 4">
    <name type="scientific">Desulfobulbus propionicus (strain ATCC 33891 / DSM 2032 / VKM B-1956 / 1pr3)</name>
    <dbReference type="NCBI Taxonomy" id="577650"/>
    <lineage>
        <taxon>Bacteria</taxon>
        <taxon>Pseudomonadati</taxon>
        <taxon>Thermodesulfobacteriota</taxon>
        <taxon>Desulfobulbia</taxon>
        <taxon>Desulfobulbales</taxon>
        <taxon>Desulfobulbaceae</taxon>
        <taxon>Desulfobulbus</taxon>
    </lineage>
</organism>
<dbReference type="PANTHER" id="PTHR46387:SF2">
    <property type="entry name" value="RIBONUCLEASE HI"/>
    <property type="match status" value="1"/>
</dbReference>
<protein>
    <submittedName>
        <fullName evidence="3">Ribonuclease H</fullName>
    </submittedName>
</protein>
<proteinExistence type="predicted"/>
<sequence length="202" mass="21493">MTNDAAVREAVLRRLADQLDDAELTRLFPGQLPASLRRIIAGGPGNEPSQAPAATGPPATAAVTARAQGCCRLFTDGASRGNPGQAGAGAVLLDNGNEELAAKSVYLGVCTNNVAEYKALLIGLDEALRHGCTDVAVFLDSELIVRQIQGRYKVKNEALLPLFQQVQERLDRFAAWSITHVPRSQNARADQLANRGIDQHGG</sequence>
<evidence type="ECO:0000313" key="3">
    <source>
        <dbReference type="EMBL" id="ADW18852.1"/>
    </source>
</evidence>
<dbReference type="AlphaFoldDB" id="A0A7U4DQB1"/>
<dbReference type="InterPro" id="IPR036397">
    <property type="entry name" value="RNaseH_sf"/>
</dbReference>
<dbReference type="SUPFAM" id="SSF53098">
    <property type="entry name" value="Ribonuclease H-like"/>
    <property type="match status" value="1"/>
</dbReference>
<feature type="domain" description="RNase H type-1" evidence="2">
    <location>
        <begin position="67"/>
        <end position="198"/>
    </location>
</feature>
<dbReference type="PROSITE" id="PS50879">
    <property type="entry name" value="RNASE_H_1"/>
    <property type="match status" value="1"/>
</dbReference>
<evidence type="ECO:0000256" key="1">
    <source>
        <dbReference type="SAM" id="MobiDB-lite"/>
    </source>
</evidence>
<dbReference type="Pfam" id="PF13456">
    <property type="entry name" value="RVT_3"/>
    <property type="match status" value="1"/>
</dbReference>
<keyword evidence="4" id="KW-1185">Reference proteome</keyword>
<evidence type="ECO:0000313" key="4">
    <source>
        <dbReference type="Proteomes" id="UP000006365"/>
    </source>
</evidence>
<evidence type="ECO:0000259" key="2">
    <source>
        <dbReference type="PROSITE" id="PS50879"/>
    </source>
</evidence>
<feature type="region of interest" description="Disordered" evidence="1">
    <location>
        <begin position="39"/>
        <end position="59"/>
    </location>
</feature>
<accession>A0A7U4DQB1</accession>
<dbReference type="EMBL" id="CP002364">
    <property type="protein sequence ID" value="ADW18852.1"/>
    <property type="molecule type" value="Genomic_DNA"/>
</dbReference>
<dbReference type="FunFam" id="3.30.420.10:FF:000076">
    <property type="entry name" value="RBR-type E3 ubiquitin transferase"/>
    <property type="match status" value="1"/>
</dbReference>
<dbReference type="CDD" id="cd09279">
    <property type="entry name" value="RNase_HI_like"/>
    <property type="match status" value="1"/>
</dbReference>
<name>A0A7U4DQB1_DESPD</name>
<dbReference type="RefSeq" id="WP_015725378.1">
    <property type="nucleotide sequence ID" value="NC_014972.1"/>
</dbReference>